<dbReference type="InterPro" id="IPR017907">
    <property type="entry name" value="Znf_RING_CS"/>
</dbReference>
<reference evidence="14" key="1">
    <citation type="submission" date="2017-02" db="UniProtKB">
        <authorList>
            <consortium name="WormBaseParasite"/>
        </authorList>
    </citation>
    <scope>IDENTIFICATION</scope>
</reference>
<evidence type="ECO:0000256" key="7">
    <source>
        <dbReference type="ARBA" id="ARBA00035131"/>
    </source>
</evidence>
<sequence>MVPMSSCITSAWRGLCLHFAFIKVLDFVDEQHYPFVGANAFHHLSGRDSYLHFLNGNADFGFERGTPFRMENFPKTVSGVGEIDYVTANCQLLITPLNESKEVYQNPDARVPWSDVLVVGCYQTEESVCPICLEAPILPRMGPCGHVYCYLCVSCYISFENDTSSKQCAVCGVQLRTNDLRRVRLFSSHVPNVGDTVRLDLMRRHKRSIFPMVASEVQGRLEGSGREANPASRFLSRLVVAKQEDIVGLVDTDIATMKAFLAEDQLEEADEERFLIAKRILRKLVAEKRSMEEATVFTRDEVSFVSNDTTAEDYFFYYQEVSGHDIYLHSINWRCLVEDFGVSNLPQEIKGKVVEVETYTMSSALRSRYRHLRHLPLGRTFHLIEIQFENPIISAETLLLVSDVLTMRQHRREQKEARERSLTRAKEKAEDLLLSLPAESRTLVRTSWTQVVPTDEDFVPLDVAMAEVLSSGRCHSSPVLQSLMPSFSSSASLLSTAAATNGVDIDRTESPERVNETSSWLDVASRGQTMGTCSTIAADTATASGVPAATTSCSMWFPSQMASCTLDPSTFAHHLSVAIPENAQEAVSAPKSRRRRRRAKQSRVVD</sequence>
<evidence type="ECO:0000256" key="6">
    <source>
        <dbReference type="ARBA" id="ARBA00022833"/>
    </source>
</evidence>
<dbReference type="SMART" id="SM00184">
    <property type="entry name" value="RING"/>
    <property type="match status" value="1"/>
</dbReference>
<dbReference type="WBParaSite" id="TTAC_0000228201-mRNA-1">
    <property type="protein sequence ID" value="TTAC_0000228201-mRNA-1"/>
    <property type="gene ID" value="TTAC_0000228201"/>
</dbReference>
<dbReference type="PROSITE" id="PS50089">
    <property type="entry name" value="ZF_RING_2"/>
    <property type="match status" value="1"/>
</dbReference>
<dbReference type="Pfam" id="PF00097">
    <property type="entry name" value="zf-C3HC4"/>
    <property type="match status" value="1"/>
</dbReference>
<evidence type="ECO:0000313" key="13">
    <source>
        <dbReference type="Proteomes" id="UP000274429"/>
    </source>
</evidence>
<dbReference type="PROSITE" id="PS00518">
    <property type="entry name" value="ZF_RING_1"/>
    <property type="match status" value="1"/>
</dbReference>
<evidence type="ECO:0000256" key="8">
    <source>
        <dbReference type="ARBA" id="ARBA00035390"/>
    </source>
</evidence>
<evidence type="ECO:0000256" key="3">
    <source>
        <dbReference type="ARBA" id="ARBA00022490"/>
    </source>
</evidence>
<dbReference type="AlphaFoldDB" id="A0A0R3WNE4"/>
<dbReference type="EMBL" id="UYWX01000916">
    <property type="protein sequence ID" value="VDM19459.1"/>
    <property type="molecule type" value="Genomic_DNA"/>
</dbReference>
<reference evidence="12 13" key="2">
    <citation type="submission" date="2018-11" db="EMBL/GenBank/DDBJ databases">
        <authorList>
            <consortium name="Pathogen Informatics"/>
        </authorList>
    </citation>
    <scope>NUCLEOTIDE SEQUENCE [LARGE SCALE GENOMIC DNA]</scope>
</reference>
<evidence type="ECO:0000259" key="11">
    <source>
        <dbReference type="PROSITE" id="PS50089"/>
    </source>
</evidence>
<evidence type="ECO:0000256" key="9">
    <source>
        <dbReference type="PROSITE-ProRule" id="PRU00175"/>
    </source>
</evidence>
<feature type="region of interest" description="Disordered" evidence="10">
    <location>
        <begin position="584"/>
        <end position="606"/>
    </location>
</feature>
<dbReference type="GO" id="GO:0008270">
    <property type="term" value="F:zinc ion binding"/>
    <property type="evidence" value="ECO:0007669"/>
    <property type="project" value="UniProtKB-KW"/>
</dbReference>
<dbReference type="GO" id="GO:0005737">
    <property type="term" value="C:cytoplasm"/>
    <property type="evidence" value="ECO:0007669"/>
    <property type="project" value="UniProtKB-SubCell"/>
</dbReference>
<dbReference type="Gene3D" id="3.30.40.10">
    <property type="entry name" value="Zinc/RING finger domain, C3HC4 (zinc finger)"/>
    <property type="match status" value="1"/>
</dbReference>
<dbReference type="InterPro" id="IPR039739">
    <property type="entry name" value="MAG2/RNF10"/>
</dbReference>
<dbReference type="OrthoDB" id="302966at2759"/>
<organism evidence="14">
    <name type="scientific">Hydatigena taeniaeformis</name>
    <name type="common">Feline tapeworm</name>
    <name type="synonym">Taenia taeniaeformis</name>
    <dbReference type="NCBI Taxonomy" id="6205"/>
    <lineage>
        <taxon>Eukaryota</taxon>
        <taxon>Metazoa</taxon>
        <taxon>Spiralia</taxon>
        <taxon>Lophotrochozoa</taxon>
        <taxon>Platyhelminthes</taxon>
        <taxon>Cestoda</taxon>
        <taxon>Eucestoda</taxon>
        <taxon>Cyclophyllidea</taxon>
        <taxon>Taeniidae</taxon>
        <taxon>Hydatigera</taxon>
    </lineage>
</organism>
<dbReference type="GO" id="GO:0045944">
    <property type="term" value="P:positive regulation of transcription by RNA polymerase II"/>
    <property type="evidence" value="ECO:0007669"/>
    <property type="project" value="TreeGrafter"/>
</dbReference>
<keyword evidence="3" id="KW-0963">Cytoplasm</keyword>
<dbReference type="InterPro" id="IPR013083">
    <property type="entry name" value="Znf_RING/FYVE/PHD"/>
</dbReference>
<dbReference type="STRING" id="6205.A0A0R3WNE4"/>
<dbReference type="Proteomes" id="UP000274429">
    <property type="component" value="Unassembled WGS sequence"/>
</dbReference>
<dbReference type="PANTHER" id="PTHR12983:SF9">
    <property type="entry name" value="E3 UBIQUITIN-PROTEIN LIGASE RNF10"/>
    <property type="match status" value="1"/>
</dbReference>
<protein>
    <recommendedName>
        <fullName evidence="7">E3 ubiquitin-protein ligase RNF10</fullName>
    </recommendedName>
    <alternativeName>
        <fullName evidence="8">RING finger protein 10</fullName>
    </alternativeName>
</protein>
<evidence type="ECO:0000313" key="12">
    <source>
        <dbReference type="EMBL" id="VDM19459.1"/>
    </source>
</evidence>
<gene>
    <name evidence="12" type="ORF">TTAC_LOCUS2271</name>
</gene>
<evidence type="ECO:0000256" key="4">
    <source>
        <dbReference type="ARBA" id="ARBA00022723"/>
    </source>
</evidence>
<evidence type="ECO:0000256" key="1">
    <source>
        <dbReference type="ARBA" id="ARBA00004496"/>
    </source>
</evidence>
<evidence type="ECO:0000313" key="14">
    <source>
        <dbReference type="WBParaSite" id="TTAC_0000228201-mRNA-1"/>
    </source>
</evidence>
<keyword evidence="13" id="KW-1185">Reference proteome</keyword>
<dbReference type="SUPFAM" id="SSF57850">
    <property type="entry name" value="RING/U-box"/>
    <property type="match status" value="1"/>
</dbReference>
<evidence type="ECO:0000256" key="2">
    <source>
        <dbReference type="ARBA" id="ARBA00008117"/>
    </source>
</evidence>
<dbReference type="InterPro" id="IPR001841">
    <property type="entry name" value="Znf_RING"/>
</dbReference>
<evidence type="ECO:0000256" key="5">
    <source>
        <dbReference type="ARBA" id="ARBA00022771"/>
    </source>
</evidence>
<comment type="subcellular location">
    <subcellularLocation>
        <location evidence="1">Cytoplasm</location>
    </subcellularLocation>
</comment>
<evidence type="ECO:0000256" key="10">
    <source>
        <dbReference type="SAM" id="MobiDB-lite"/>
    </source>
</evidence>
<dbReference type="InterPro" id="IPR018957">
    <property type="entry name" value="Znf_C3HC4_RING-type"/>
</dbReference>
<keyword evidence="4" id="KW-0479">Metal-binding</keyword>
<accession>A0A0R3WNE4</accession>
<comment type="similarity">
    <text evidence="2">Belongs to the RNF10 family.</text>
</comment>
<proteinExistence type="inferred from homology"/>
<keyword evidence="5 9" id="KW-0863">Zinc-finger</keyword>
<feature type="domain" description="RING-type" evidence="11">
    <location>
        <begin position="129"/>
        <end position="171"/>
    </location>
</feature>
<feature type="compositionally biased region" description="Basic residues" evidence="10">
    <location>
        <begin position="591"/>
        <end position="606"/>
    </location>
</feature>
<name>A0A0R3WNE4_HYDTA</name>
<dbReference type="GO" id="GO:0000976">
    <property type="term" value="F:transcription cis-regulatory region binding"/>
    <property type="evidence" value="ECO:0007669"/>
    <property type="project" value="TreeGrafter"/>
</dbReference>
<dbReference type="PANTHER" id="PTHR12983">
    <property type="entry name" value="RING FINGER 10 FAMILY MEMBER"/>
    <property type="match status" value="1"/>
</dbReference>
<keyword evidence="6" id="KW-0862">Zinc</keyword>